<dbReference type="SUPFAM" id="SSF55781">
    <property type="entry name" value="GAF domain-like"/>
    <property type="match status" value="2"/>
</dbReference>
<feature type="domain" description="GAF" evidence="2">
    <location>
        <begin position="196"/>
        <end position="341"/>
    </location>
</feature>
<gene>
    <name evidence="3" type="ORF">ENS06_04865</name>
</gene>
<feature type="domain" description="GAF" evidence="2">
    <location>
        <begin position="31"/>
        <end position="174"/>
    </location>
</feature>
<protein>
    <submittedName>
        <fullName evidence="3">GAF domain-containing protein</fullName>
    </submittedName>
</protein>
<dbReference type="AlphaFoldDB" id="A0A832EIN2"/>
<dbReference type="InterPro" id="IPR029016">
    <property type="entry name" value="GAF-like_dom_sf"/>
</dbReference>
<evidence type="ECO:0000256" key="1">
    <source>
        <dbReference type="ARBA" id="ARBA00022801"/>
    </source>
</evidence>
<keyword evidence="1" id="KW-0378">Hydrolase</keyword>
<dbReference type="GO" id="GO:0016791">
    <property type="term" value="F:phosphatase activity"/>
    <property type="evidence" value="ECO:0007669"/>
    <property type="project" value="TreeGrafter"/>
</dbReference>
<dbReference type="PANTHER" id="PTHR43156">
    <property type="entry name" value="STAGE II SPORULATION PROTEIN E-RELATED"/>
    <property type="match status" value="1"/>
</dbReference>
<comment type="caution">
    <text evidence="3">The sequence shown here is derived from an EMBL/GenBank/DDBJ whole genome shotgun (WGS) entry which is preliminary data.</text>
</comment>
<dbReference type="InterPro" id="IPR052016">
    <property type="entry name" value="Bact_Sigma-Reg"/>
</dbReference>
<accession>A0A832EIN2</accession>
<sequence length="358" mass="39918">MPQGTRKAAMDVTSVLKPFVEVSRALCDGVDAADVMNLITQRLTESLGLKGAVIKAYDKKRSRLELVASFGLSENFLFSKPREGSLCASVPRQGVQIEDLRRESNGTDFEALLLEGVRAAAVVPLEVEQQPIGMLALFAPEPRKFTREELQFAEALAGRGIVALAWERKLEEIIDRERRYLSSFQEITQAINSTLNINKVLELVVTKITQVMGVIGTTVRLLDPKSNTLYLAQAYGLSDRFLKKGPVDAAKSIAENMAGRIVVIEDVYTDPRIQYRAEVIEEGIRKILSIPLQVRGKVIGVLRILTGERPPFHDLEIQFAAAVAQQCAMAIENARMYQRVKYEYQQLLIDFGYEGSSR</sequence>
<dbReference type="SMART" id="SM00065">
    <property type="entry name" value="GAF"/>
    <property type="match status" value="2"/>
</dbReference>
<dbReference type="InterPro" id="IPR003018">
    <property type="entry name" value="GAF"/>
</dbReference>
<reference evidence="3" key="1">
    <citation type="journal article" date="2020" name="mSystems">
        <title>Genome- and Community-Level Interaction Insights into Carbon Utilization and Element Cycling Functions of Hydrothermarchaeota in Hydrothermal Sediment.</title>
        <authorList>
            <person name="Zhou Z."/>
            <person name="Liu Y."/>
            <person name="Xu W."/>
            <person name="Pan J."/>
            <person name="Luo Z.H."/>
            <person name="Li M."/>
        </authorList>
    </citation>
    <scope>NUCLEOTIDE SEQUENCE [LARGE SCALE GENOMIC DNA]</scope>
    <source>
        <strain evidence="3">SpSt-456</strain>
    </source>
</reference>
<dbReference type="Pfam" id="PF13185">
    <property type="entry name" value="GAF_2"/>
    <property type="match status" value="1"/>
</dbReference>
<organism evidence="3">
    <name type="scientific">Desulfacinum infernum</name>
    <dbReference type="NCBI Taxonomy" id="35837"/>
    <lineage>
        <taxon>Bacteria</taxon>
        <taxon>Pseudomonadati</taxon>
        <taxon>Thermodesulfobacteriota</taxon>
        <taxon>Syntrophobacteria</taxon>
        <taxon>Syntrophobacterales</taxon>
        <taxon>Syntrophobacteraceae</taxon>
        <taxon>Desulfacinum</taxon>
    </lineage>
</organism>
<dbReference type="Pfam" id="PF01590">
    <property type="entry name" value="GAF"/>
    <property type="match status" value="1"/>
</dbReference>
<dbReference type="Gene3D" id="3.30.450.40">
    <property type="match status" value="2"/>
</dbReference>
<name>A0A832EIN2_9BACT</name>
<dbReference type="EMBL" id="DSTK01000013">
    <property type="protein sequence ID" value="HFK96639.1"/>
    <property type="molecule type" value="Genomic_DNA"/>
</dbReference>
<evidence type="ECO:0000313" key="3">
    <source>
        <dbReference type="EMBL" id="HFK96639.1"/>
    </source>
</evidence>
<proteinExistence type="predicted"/>
<evidence type="ECO:0000259" key="2">
    <source>
        <dbReference type="SMART" id="SM00065"/>
    </source>
</evidence>
<dbReference type="PANTHER" id="PTHR43156:SF2">
    <property type="entry name" value="STAGE II SPORULATION PROTEIN E"/>
    <property type="match status" value="1"/>
</dbReference>